<dbReference type="SUPFAM" id="SSF53850">
    <property type="entry name" value="Periplasmic binding protein-like II"/>
    <property type="match status" value="1"/>
</dbReference>
<dbReference type="Pfam" id="PF09084">
    <property type="entry name" value="NMT1"/>
    <property type="match status" value="1"/>
</dbReference>
<evidence type="ECO:0000256" key="3">
    <source>
        <dbReference type="ARBA" id="ARBA00022729"/>
    </source>
</evidence>
<proteinExistence type="inferred from homology"/>
<dbReference type="PANTHER" id="PTHR30024">
    <property type="entry name" value="ALIPHATIC SULFONATES-BINDING PROTEIN-RELATED"/>
    <property type="match status" value="1"/>
</dbReference>
<dbReference type="Proteomes" id="UP000295444">
    <property type="component" value="Unassembled WGS sequence"/>
</dbReference>
<dbReference type="PANTHER" id="PTHR30024:SF47">
    <property type="entry name" value="TAURINE-BINDING PERIPLASMIC PROTEIN"/>
    <property type="match status" value="1"/>
</dbReference>
<dbReference type="Gene3D" id="3.40.190.10">
    <property type="entry name" value="Periplasmic binding protein-like II"/>
    <property type="match status" value="2"/>
</dbReference>
<accession>A0A4R6SL26</accession>
<sequence>MTRTKGVGSLTRRAGFVAVAALAITALAGCSALGGSDSGSSGGNGQVEKAKIKVAVIPGLIDIAGYKRAQAAGYFKAEGLDVEDVSIKTGADAPPLLINKSVDFAFGNWTSALGAQAKGTYSKVGGEVAVADALTATEGMTALVALPSSNIKSPKDLKGKKIGVNALKSNVTLTSDAVLAANGLQSSDVTYTKVPTADALNALTNHLVDVMSLQEPNLTQAKQKLGVVTVADRATGPVANFPVSGYVSTGDFVKANPKTVAAFQRAVAKGQADMTNRQTLEDTLLQYTPIDKSVAKLVVAGVFPTVVDKTRLQRLADLMLTYKIIDNKLDVSPMFVAAPAQGQ</sequence>
<comment type="subcellular location">
    <subcellularLocation>
        <location evidence="1">Periplasm</location>
    </subcellularLocation>
</comment>
<dbReference type="OrthoDB" id="8892982at2"/>
<evidence type="ECO:0000259" key="5">
    <source>
        <dbReference type="Pfam" id="PF09084"/>
    </source>
</evidence>
<keyword evidence="3 4" id="KW-0732">Signal</keyword>
<dbReference type="EMBL" id="SNXZ01000001">
    <property type="protein sequence ID" value="TDQ04564.1"/>
    <property type="molecule type" value="Genomic_DNA"/>
</dbReference>
<feature type="chain" id="PRO_5038874020" evidence="4">
    <location>
        <begin position="29"/>
        <end position="343"/>
    </location>
</feature>
<organism evidence="6 7">
    <name type="scientific">Labedaea rhizosphaerae</name>
    <dbReference type="NCBI Taxonomy" id="598644"/>
    <lineage>
        <taxon>Bacteria</taxon>
        <taxon>Bacillati</taxon>
        <taxon>Actinomycetota</taxon>
        <taxon>Actinomycetes</taxon>
        <taxon>Pseudonocardiales</taxon>
        <taxon>Pseudonocardiaceae</taxon>
        <taxon>Labedaea</taxon>
    </lineage>
</organism>
<comment type="caution">
    <text evidence="6">The sequence shown here is derived from an EMBL/GenBank/DDBJ whole genome shotgun (WGS) entry which is preliminary data.</text>
</comment>
<gene>
    <name evidence="6" type="ORF">EV186_101516</name>
</gene>
<keyword evidence="7" id="KW-1185">Reference proteome</keyword>
<evidence type="ECO:0000313" key="7">
    <source>
        <dbReference type="Proteomes" id="UP000295444"/>
    </source>
</evidence>
<evidence type="ECO:0000313" key="6">
    <source>
        <dbReference type="EMBL" id="TDQ04564.1"/>
    </source>
</evidence>
<dbReference type="InterPro" id="IPR015168">
    <property type="entry name" value="SsuA/THI5"/>
</dbReference>
<feature type="domain" description="SsuA/THI5-like" evidence="5">
    <location>
        <begin position="62"/>
        <end position="277"/>
    </location>
</feature>
<dbReference type="PROSITE" id="PS51257">
    <property type="entry name" value="PROKAR_LIPOPROTEIN"/>
    <property type="match status" value="1"/>
</dbReference>
<dbReference type="AlphaFoldDB" id="A0A4R6SL26"/>
<evidence type="ECO:0000256" key="1">
    <source>
        <dbReference type="ARBA" id="ARBA00004418"/>
    </source>
</evidence>
<dbReference type="GO" id="GO:0042597">
    <property type="term" value="C:periplasmic space"/>
    <property type="evidence" value="ECO:0007669"/>
    <property type="project" value="UniProtKB-SubCell"/>
</dbReference>
<reference evidence="6 7" key="1">
    <citation type="submission" date="2019-03" db="EMBL/GenBank/DDBJ databases">
        <title>Genomic Encyclopedia of Type Strains, Phase IV (KMG-IV): sequencing the most valuable type-strain genomes for metagenomic binning, comparative biology and taxonomic classification.</title>
        <authorList>
            <person name="Goeker M."/>
        </authorList>
    </citation>
    <scope>NUCLEOTIDE SEQUENCE [LARGE SCALE GENOMIC DNA]</scope>
    <source>
        <strain evidence="6 7">DSM 45361</strain>
    </source>
</reference>
<feature type="signal peptide" evidence="4">
    <location>
        <begin position="1"/>
        <end position="28"/>
    </location>
</feature>
<comment type="similarity">
    <text evidence="2">Belongs to the bacterial solute-binding protein SsuA/TauA family.</text>
</comment>
<protein>
    <submittedName>
        <fullName evidence="6">NitT/TauT family transport system substrate-binding protein</fullName>
    </submittedName>
</protein>
<evidence type="ECO:0000256" key="2">
    <source>
        <dbReference type="ARBA" id="ARBA00010742"/>
    </source>
</evidence>
<evidence type="ECO:0000256" key="4">
    <source>
        <dbReference type="SAM" id="SignalP"/>
    </source>
</evidence>
<dbReference type="RefSeq" id="WP_133847445.1">
    <property type="nucleotide sequence ID" value="NZ_SNXZ01000001.1"/>
</dbReference>
<name>A0A4R6SL26_LABRH</name>